<keyword evidence="1" id="KW-1133">Transmembrane helix</keyword>
<evidence type="ECO:0000256" key="1">
    <source>
        <dbReference type="SAM" id="Phobius"/>
    </source>
</evidence>
<keyword evidence="2" id="KW-0732">Signal</keyword>
<evidence type="ECO:0000313" key="4">
    <source>
        <dbReference type="Proteomes" id="UP000696280"/>
    </source>
</evidence>
<reference evidence="3" key="1">
    <citation type="submission" date="2021-07" db="EMBL/GenBank/DDBJ databases">
        <authorList>
            <person name="Durling M."/>
        </authorList>
    </citation>
    <scope>NUCLEOTIDE SEQUENCE</scope>
</reference>
<organism evidence="3 4">
    <name type="scientific">Hymenoscyphus fraxineus</name>
    <dbReference type="NCBI Taxonomy" id="746836"/>
    <lineage>
        <taxon>Eukaryota</taxon>
        <taxon>Fungi</taxon>
        <taxon>Dikarya</taxon>
        <taxon>Ascomycota</taxon>
        <taxon>Pezizomycotina</taxon>
        <taxon>Leotiomycetes</taxon>
        <taxon>Helotiales</taxon>
        <taxon>Helotiaceae</taxon>
        <taxon>Hymenoscyphus</taxon>
    </lineage>
</organism>
<dbReference type="EMBL" id="CAJVRL010000078">
    <property type="protein sequence ID" value="CAG8957387.1"/>
    <property type="molecule type" value="Genomic_DNA"/>
</dbReference>
<keyword evidence="1" id="KW-0472">Membrane</keyword>
<feature type="chain" id="PRO_5040263636" evidence="2">
    <location>
        <begin position="24"/>
        <end position="136"/>
    </location>
</feature>
<comment type="caution">
    <text evidence="3">The sequence shown here is derived from an EMBL/GenBank/DDBJ whole genome shotgun (WGS) entry which is preliminary data.</text>
</comment>
<dbReference type="Proteomes" id="UP000696280">
    <property type="component" value="Unassembled WGS sequence"/>
</dbReference>
<evidence type="ECO:0000313" key="3">
    <source>
        <dbReference type="EMBL" id="CAG8957387.1"/>
    </source>
</evidence>
<feature type="transmembrane region" description="Helical" evidence="1">
    <location>
        <begin position="31"/>
        <end position="48"/>
    </location>
</feature>
<gene>
    <name evidence="3" type="ORF">HYFRA_00010813</name>
</gene>
<name>A0A9N9L5I3_9HELO</name>
<dbReference type="AlphaFoldDB" id="A0A9N9L5I3"/>
<proteinExistence type="predicted"/>
<evidence type="ECO:0000256" key="2">
    <source>
        <dbReference type="SAM" id="SignalP"/>
    </source>
</evidence>
<keyword evidence="1" id="KW-0812">Transmembrane</keyword>
<feature type="signal peptide" evidence="2">
    <location>
        <begin position="1"/>
        <end position="23"/>
    </location>
</feature>
<accession>A0A9N9L5I3</accession>
<keyword evidence="4" id="KW-1185">Reference proteome</keyword>
<protein>
    <submittedName>
        <fullName evidence="3">Uncharacterized protein</fullName>
    </submittedName>
</protein>
<sequence>MKLLEIICVFLLCLFMAIITASSGPSYSHSISAIAYACIVLARFLHNCRKARQRTRERALARERQTRERERQSAARMQALDGRIHRYLAYDDLLETNNVALLETPEETGERREKTEMMRRMLAIRQRQRAERERRG</sequence>